<dbReference type="PROSITE" id="PS51379">
    <property type="entry name" value="4FE4S_FER_2"/>
    <property type="match status" value="1"/>
</dbReference>
<keyword evidence="4" id="KW-1185">Reference proteome</keyword>
<evidence type="ECO:0000256" key="1">
    <source>
        <dbReference type="ARBA" id="ARBA00010617"/>
    </source>
</evidence>
<sequence>MTERVVLDRYADAQDAYRRKELRQAQYDDADVVMADVLVNLHGTEHRDRRRVENTLFRRATFDHFEREVFPDVIDGVLAPGAEAGRTELVHAGHRMMLHVAALVAGLDLDATDVRAVDDLQGQLSLFTEALTLKQSKLDKEERRAAIERALVEWTDQFYSPARRKRLETRRTGGEPSRDVLSVLLDHQDDLGLPDDVLRRETAFFLLVAAHTSATAFVRSAHHVLEWLTAHPGDVDRLRTDPYFAQRCVHETLRLNSSSNVGMRRAAEAVTLRSGVVIPRDSLVVIDLRAVNRDTDVFGADAAEFDPDRVIPHGVPPYGLTFAAGMHVCIGQDLAAGVVQRGGAETPDGHLFGLITLAVRRLFELDVRLDPADPPVRDTTTERVYWARYPVLLSSVDARAPRVDRESCVGSGRCVTEEPTAFRFGPDDLAEATPAAASLPPARLREIAFGCPAAAIHVED</sequence>
<organism evidence="3 4">
    <name type="scientific">Actinophytocola oryzae</name>
    <dbReference type="NCBI Taxonomy" id="502181"/>
    <lineage>
        <taxon>Bacteria</taxon>
        <taxon>Bacillati</taxon>
        <taxon>Actinomycetota</taxon>
        <taxon>Actinomycetes</taxon>
        <taxon>Pseudonocardiales</taxon>
        <taxon>Pseudonocardiaceae</taxon>
    </lineage>
</organism>
<dbReference type="Gene3D" id="3.30.70.20">
    <property type="match status" value="1"/>
</dbReference>
<evidence type="ECO:0000313" key="4">
    <source>
        <dbReference type="Proteomes" id="UP000294927"/>
    </source>
</evidence>
<comment type="caution">
    <text evidence="3">The sequence shown here is derived from an EMBL/GenBank/DDBJ whole genome shotgun (WGS) entry which is preliminary data.</text>
</comment>
<reference evidence="3 4" key="1">
    <citation type="submission" date="2019-03" db="EMBL/GenBank/DDBJ databases">
        <title>Genomic Encyclopedia of Archaeal and Bacterial Type Strains, Phase II (KMG-II): from individual species to whole genera.</title>
        <authorList>
            <person name="Goeker M."/>
        </authorList>
    </citation>
    <scope>NUCLEOTIDE SEQUENCE [LARGE SCALE GENOMIC DNA]</scope>
    <source>
        <strain evidence="3 4">DSM 45499</strain>
    </source>
</reference>
<dbReference type="Proteomes" id="UP000294927">
    <property type="component" value="Unassembled WGS sequence"/>
</dbReference>
<dbReference type="PANTHER" id="PTHR46696">
    <property type="entry name" value="P450, PUTATIVE (EUROFUNG)-RELATED"/>
    <property type="match status" value="1"/>
</dbReference>
<proteinExistence type="inferred from homology"/>
<dbReference type="GO" id="GO:0020037">
    <property type="term" value="F:heme binding"/>
    <property type="evidence" value="ECO:0007669"/>
    <property type="project" value="InterPro"/>
</dbReference>
<name>A0A4R7V2Z2_9PSEU</name>
<evidence type="ECO:0000259" key="2">
    <source>
        <dbReference type="PROSITE" id="PS51379"/>
    </source>
</evidence>
<dbReference type="Gene3D" id="1.10.630.10">
    <property type="entry name" value="Cytochrome P450"/>
    <property type="match status" value="1"/>
</dbReference>
<dbReference type="RefSeq" id="WP_208297892.1">
    <property type="nucleotide sequence ID" value="NZ_SOCP01000016.1"/>
</dbReference>
<dbReference type="Pfam" id="PF00067">
    <property type="entry name" value="p450"/>
    <property type="match status" value="1"/>
</dbReference>
<dbReference type="AlphaFoldDB" id="A0A4R7V2Z2"/>
<accession>A0A4R7V2Z2</accession>
<dbReference type="Pfam" id="PF13459">
    <property type="entry name" value="Fer4_15"/>
    <property type="match status" value="1"/>
</dbReference>
<dbReference type="GO" id="GO:0016705">
    <property type="term" value="F:oxidoreductase activity, acting on paired donors, with incorporation or reduction of molecular oxygen"/>
    <property type="evidence" value="ECO:0007669"/>
    <property type="project" value="InterPro"/>
</dbReference>
<feature type="domain" description="4Fe-4S ferredoxin-type" evidence="2">
    <location>
        <begin position="399"/>
        <end position="427"/>
    </location>
</feature>
<dbReference type="GO" id="GO:0004497">
    <property type="term" value="F:monooxygenase activity"/>
    <property type="evidence" value="ECO:0007669"/>
    <property type="project" value="InterPro"/>
</dbReference>
<dbReference type="InterPro" id="IPR001128">
    <property type="entry name" value="Cyt_P450"/>
</dbReference>
<dbReference type="InterPro" id="IPR017896">
    <property type="entry name" value="4Fe4S_Fe-S-bd"/>
</dbReference>
<dbReference type="InterPro" id="IPR036396">
    <property type="entry name" value="Cyt_P450_sf"/>
</dbReference>
<dbReference type="CDD" id="cd00302">
    <property type="entry name" value="cytochrome_P450"/>
    <property type="match status" value="1"/>
</dbReference>
<protein>
    <submittedName>
        <fullName evidence="3">Cytochrome P450</fullName>
    </submittedName>
</protein>
<dbReference type="EMBL" id="SOCP01000016">
    <property type="protein sequence ID" value="TDV43220.1"/>
    <property type="molecule type" value="Genomic_DNA"/>
</dbReference>
<comment type="similarity">
    <text evidence="1">Belongs to the cytochrome P450 family.</text>
</comment>
<dbReference type="SUPFAM" id="SSF48264">
    <property type="entry name" value="Cytochrome P450"/>
    <property type="match status" value="1"/>
</dbReference>
<dbReference type="PANTHER" id="PTHR46696:SF1">
    <property type="entry name" value="CYTOCHROME P450 YJIB-RELATED"/>
    <property type="match status" value="1"/>
</dbReference>
<dbReference type="GO" id="GO:0005506">
    <property type="term" value="F:iron ion binding"/>
    <property type="evidence" value="ECO:0007669"/>
    <property type="project" value="InterPro"/>
</dbReference>
<evidence type="ECO:0000313" key="3">
    <source>
        <dbReference type="EMBL" id="TDV43220.1"/>
    </source>
</evidence>
<gene>
    <name evidence="3" type="ORF">CLV71_116154</name>
</gene>